<proteinExistence type="predicted"/>
<evidence type="ECO:0000313" key="1">
    <source>
        <dbReference type="EMBL" id="EME82025.1"/>
    </source>
</evidence>
<protein>
    <submittedName>
        <fullName evidence="1">Uncharacterized protein</fullName>
    </submittedName>
</protein>
<dbReference type="OrthoDB" id="10521405at2759"/>
<gene>
    <name evidence="1" type="ORF">MYCFIDRAFT_183007</name>
</gene>
<sequence>MAIFRVQKLGLVRHSAILASAICAKEARTARSKRSMKGTGRLTVHRANQRIASAAKTAVVLGGFVTPRKAGWLVVRAGAGAGLSWSRLWR</sequence>
<dbReference type="HOGENOM" id="CLU_2441819_0_0_1"/>
<dbReference type="AlphaFoldDB" id="M2YWC0"/>
<keyword evidence="2" id="KW-1185">Reference proteome</keyword>
<dbReference type="RefSeq" id="XP_007927493.1">
    <property type="nucleotide sequence ID" value="XM_007929302.1"/>
</dbReference>
<accession>M2YWC0</accession>
<dbReference type="Proteomes" id="UP000016932">
    <property type="component" value="Unassembled WGS sequence"/>
</dbReference>
<dbReference type="EMBL" id="KB446559">
    <property type="protein sequence ID" value="EME82025.1"/>
    <property type="molecule type" value="Genomic_DNA"/>
</dbReference>
<dbReference type="GeneID" id="19334648"/>
<dbReference type="VEuPathDB" id="FungiDB:MYCFIDRAFT_183007"/>
<reference evidence="1 2" key="1">
    <citation type="journal article" date="2012" name="PLoS Pathog.">
        <title>Diverse lifestyles and strategies of plant pathogenesis encoded in the genomes of eighteen Dothideomycetes fungi.</title>
        <authorList>
            <person name="Ohm R.A."/>
            <person name="Feau N."/>
            <person name="Henrissat B."/>
            <person name="Schoch C.L."/>
            <person name="Horwitz B.A."/>
            <person name="Barry K.W."/>
            <person name="Condon B.J."/>
            <person name="Copeland A.C."/>
            <person name="Dhillon B."/>
            <person name="Glaser F."/>
            <person name="Hesse C.N."/>
            <person name="Kosti I."/>
            <person name="LaButti K."/>
            <person name="Lindquist E.A."/>
            <person name="Lucas S."/>
            <person name="Salamov A.A."/>
            <person name="Bradshaw R.E."/>
            <person name="Ciuffetti L."/>
            <person name="Hamelin R.C."/>
            <person name="Kema G.H.J."/>
            <person name="Lawrence C."/>
            <person name="Scott J.A."/>
            <person name="Spatafora J.W."/>
            <person name="Turgeon B.G."/>
            <person name="de Wit P.J.G.M."/>
            <person name="Zhong S."/>
            <person name="Goodwin S.B."/>
            <person name="Grigoriev I.V."/>
        </authorList>
    </citation>
    <scope>NUCLEOTIDE SEQUENCE [LARGE SCALE GENOMIC DNA]</scope>
    <source>
        <strain evidence="1 2">CIRAD86</strain>
    </source>
</reference>
<organism evidence="1 2">
    <name type="scientific">Pseudocercospora fijiensis (strain CIRAD86)</name>
    <name type="common">Black leaf streak disease fungus</name>
    <name type="synonym">Mycosphaerella fijiensis</name>
    <dbReference type="NCBI Taxonomy" id="383855"/>
    <lineage>
        <taxon>Eukaryota</taxon>
        <taxon>Fungi</taxon>
        <taxon>Dikarya</taxon>
        <taxon>Ascomycota</taxon>
        <taxon>Pezizomycotina</taxon>
        <taxon>Dothideomycetes</taxon>
        <taxon>Dothideomycetidae</taxon>
        <taxon>Mycosphaerellales</taxon>
        <taxon>Mycosphaerellaceae</taxon>
        <taxon>Pseudocercospora</taxon>
    </lineage>
</organism>
<name>M2YWC0_PSEFD</name>
<evidence type="ECO:0000313" key="2">
    <source>
        <dbReference type="Proteomes" id="UP000016932"/>
    </source>
</evidence>
<dbReference type="KEGG" id="pfj:MYCFIDRAFT_183007"/>